<sequence>MVSAEPLKTSGLHVLFGNGVQLSVDPDPDYEAGNARGQVTCCLLLAWRRHCVVGLR</sequence>
<gene>
    <name evidence="1" type="ORF">Ahu01nite_023240</name>
</gene>
<dbReference type="EMBL" id="BOMN01000027">
    <property type="protein sequence ID" value="GIE19222.1"/>
    <property type="molecule type" value="Genomic_DNA"/>
</dbReference>
<accession>A0ABQ3ZM00</accession>
<dbReference type="RefSeq" id="WP_369076631.1">
    <property type="nucleotide sequence ID" value="NZ_BAAATV010000005.1"/>
</dbReference>
<evidence type="ECO:0000313" key="1">
    <source>
        <dbReference type="EMBL" id="GIE19222.1"/>
    </source>
</evidence>
<dbReference type="Proteomes" id="UP000603200">
    <property type="component" value="Unassembled WGS sequence"/>
</dbReference>
<reference evidence="1 2" key="1">
    <citation type="submission" date="2021-01" db="EMBL/GenBank/DDBJ databases">
        <title>Whole genome shotgun sequence of Actinoplanes humidus NBRC 14915.</title>
        <authorList>
            <person name="Komaki H."/>
            <person name="Tamura T."/>
        </authorList>
    </citation>
    <scope>NUCLEOTIDE SEQUENCE [LARGE SCALE GENOMIC DNA]</scope>
    <source>
        <strain evidence="1 2">NBRC 14915</strain>
    </source>
</reference>
<proteinExistence type="predicted"/>
<organism evidence="1 2">
    <name type="scientific">Winogradskya humida</name>
    <dbReference type="NCBI Taxonomy" id="113566"/>
    <lineage>
        <taxon>Bacteria</taxon>
        <taxon>Bacillati</taxon>
        <taxon>Actinomycetota</taxon>
        <taxon>Actinomycetes</taxon>
        <taxon>Micromonosporales</taxon>
        <taxon>Micromonosporaceae</taxon>
        <taxon>Winogradskya</taxon>
    </lineage>
</organism>
<keyword evidence="2" id="KW-1185">Reference proteome</keyword>
<protein>
    <submittedName>
        <fullName evidence="1">Uncharacterized protein</fullName>
    </submittedName>
</protein>
<name>A0ABQ3ZM00_9ACTN</name>
<comment type="caution">
    <text evidence="1">The sequence shown here is derived from an EMBL/GenBank/DDBJ whole genome shotgun (WGS) entry which is preliminary data.</text>
</comment>
<evidence type="ECO:0000313" key="2">
    <source>
        <dbReference type="Proteomes" id="UP000603200"/>
    </source>
</evidence>